<evidence type="ECO:0000313" key="5">
    <source>
        <dbReference type="Proteomes" id="UP000009234"/>
    </source>
</evidence>
<dbReference type="SUPFAM" id="SSF55383">
    <property type="entry name" value="Copper amine oxidase, domain N"/>
    <property type="match status" value="1"/>
</dbReference>
<organism evidence="4 5">
    <name type="scientific">Desulforamulus ruminis (strain ATCC 23193 / DSM 2154 / NCIMB 8452 / DL)</name>
    <name type="common">Desulfotomaculum ruminis</name>
    <dbReference type="NCBI Taxonomy" id="696281"/>
    <lineage>
        <taxon>Bacteria</taxon>
        <taxon>Bacillati</taxon>
        <taxon>Bacillota</taxon>
        <taxon>Clostridia</taxon>
        <taxon>Eubacteriales</taxon>
        <taxon>Peptococcaceae</taxon>
        <taxon>Desulforamulus</taxon>
    </lineage>
</organism>
<keyword evidence="5" id="KW-1185">Reference proteome</keyword>
<dbReference type="AlphaFoldDB" id="F6DR03"/>
<dbReference type="STRING" id="696281.Desru_1456"/>
<dbReference type="eggNOG" id="COG0103">
    <property type="taxonomic scope" value="Bacteria"/>
</dbReference>
<dbReference type="Pfam" id="PF07833">
    <property type="entry name" value="Cu_amine_oxidN1"/>
    <property type="match status" value="1"/>
</dbReference>
<evidence type="ECO:0000259" key="3">
    <source>
        <dbReference type="Pfam" id="PF07833"/>
    </source>
</evidence>
<evidence type="ECO:0000256" key="1">
    <source>
        <dbReference type="SAM" id="MobiDB-lite"/>
    </source>
</evidence>
<name>F6DR03_DESRL</name>
<dbReference type="InterPro" id="IPR036582">
    <property type="entry name" value="Mao_N_sf"/>
</dbReference>
<dbReference type="EMBL" id="CP002780">
    <property type="protein sequence ID" value="AEG59722.1"/>
    <property type="molecule type" value="Genomic_DNA"/>
</dbReference>
<sequence>MRKKLTAVLTLCLLLLSTSLAMAAAPPTIYINEDSLVTENPAVIEEGRTLLPLRAIFEAMGQEVGWNAEDQSITSGGIWLQIDNPTATVDGVEVTLDVPAKIIDNSTYVPLRFIAESLGKDVNWDGDQNRIDIMDKPATDADQPTDEELTTDEETTTDEEIATDEEEVTADDNAANDETDEDSPQEDTVDVDEVE</sequence>
<dbReference type="InterPro" id="IPR012854">
    <property type="entry name" value="Cu_amine_oxidase-like_N"/>
</dbReference>
<gene>
    <name evidence="4" type="ordered locus">Desru_1456</name>
</gene>
<feature type="domain" description="Copper amine oxidase-like N-terminal" evidence="3">
    <location>
        <begin position="31"/>
        <end position="132"/>
    </location>
</feature>
<protein>
    <submittedName>
        <fullName evidence="4">Copper amine oxidase-like domain-containing protein</fullName>
    </submittedName>
</protein>
<dbReference type="KEGG" id="dru:Desru_1456"/>
<keyword evidence="2" id="KW-0732">Signal</keyword>
<feature type="region of interest" description="Disordered" evidence="1">
    <location>
        <begin position="124"/>
        <end position="195"/>
    </location>
</feature>
<feature type="compositionally biased region" description="Basic and acidic residues" evidence="1">
    <location>
        <begin position="124"/>
        <end position="139"/>
    </location>
</feature>
<dbReference type="RefSeq" id="WP_013841491.1">
    <property type="nucleotide sequence ID" value="NC_015589.1"/>
</dbReference>
<dbReference type="HOGENOM" id="CLU_1394380_0_0_9"/>
<dbReference type="Proteomes" id="UP000009234">
    <property type="component" value="Chromosome"/>
</dbReference>
<proteinExistence type="predicted"/>
<evidence type="ECO:0000313" key="4">
    <source>
        <dbReference type="EMBL" id="AEG59722.1"/>
    </source>
</evidence>
<feature type="chain" id="PRO_5003338826" evidence="2">
    <location>
        <begin position="24"/>
        <end position="195"/>
    </location>
</feature>
<feature type="signal peptide" evidence="2">
    <location>
        <begin position="1"/>
        <end position="23"/>
    </location>
</feature>
<reference evidence="5" key="1">
    <citation type="submission" date="2011-05" db="EMBL/GenBank/DDBJ databases">
        <title>Complete sequence of Desulfotomaculum ruminis DSM 2154.</title>
        <authorList>
            <person name="Lucas S."/>
            <person name="Copeland A."/>
            <person name="Lapidus A."/>
            <person name="Cheng J.-F."/>
            <person name="Goodwin L."/>
            <person name="Pitluck S."/>
            <person name="Lu M."/>
            <person name="Detter J.C."/>
            <person name="Han C."/>
            <person name="Tapia R."/>
            <person name="Land M."/>
            <person name="Hauser L."/>
            <person name="Kyrpides N."/>
            <person name="Ivanova N."/>
            <person name="Mikhailova N."/>
            <person name="Pagani I."/>
            <person name="Stams A.J.M."/>
            <person name="Plugge C.M."/>
            <person name="Muyzer G."/>
            <person name="Kuever J."/>
            <person name="Parshina S.N."/>
            <person name="Ivanova A.E."/>
            <person name="Nazina T.N."/>
            <person name="Brambilla E."/>
            <person name="Spring S."/>
            <person name="Klenk H.-P."/>
            <person name="Woyke T."/>
        </authorList>
    </citation>
    <scope>NUCLEOTIDE SEQUENCE [LARGE SCALE GENOMIC DNA]</scope>
    <source>
        <strain evidence="5">ATCC 23193 / DSM 2154 / NCIB 8452 / DL</strain>
    </source>
</reference>
<reference evidence="4 5" key="2">
    <citation type="journal article" date="2012" name="Stand. Genomic Sci.">
        <title>Complete genome sequence of the sulfate-reducing firmicute Desulfotomaculum ruminis type strain (DL(T)).</title>
        <authorList>
            <person name="Spring S."/>
            <person name="Visser M."/>
            <person name="Lu M."/>
            <person name="Copeland A."/>
            <person name="Lapidus A."/>
            <person name="Lucas S."/>
            <person name="Cheng J.F."/>
            <person name="Han C."/>
            <person name="Tapia R."/>
            <person name="Goodwin L.A."/>
            <person name="Pitluck S."/>
            <person name="Ivanova N."/>
            <person name="Land M."/>
            <person name="Hauser L."/>
            <person name="Larimer F."/>
            <person name="Rohde M."/>
            <person name="Goker M."/>
            <person name="Detter J.C."/>
            <person name="Kyrpides N.C."/>
            <person name="Woyke T."/>
            <person name="Schaap P.J."/>
            <person name="Plugge C.M."/>
            <person name="Muyzer G."/>
            <person name="Kuever J."/>
            <person name="Pereira I.A."/>
            <person name="Parshina S.N."/>
            <person name="Bernier-Latmani R."/>
            <person name="Stams A.J."/>
            <person name="Klenk H.P."/>
        </authorList>
    </citation>
    <scope>NUCLEOTIDE SEQUENCE [LARGE SCALE GENOMIC DNA]</scope>
    <source>
        <strain evidence="5">ATCC 23193 / DSM 2154 / NCIB 8452 / DL</strain>
    </source>
</reference>
<feature type="compositionally biased region" description="Acidic residues" evidence="1">
    <location>
        <begin position="143"/>
        <end position="195"/>
    </location>
</feature>
<dbReference type="Gene3D" id="3.30.457.10">
    <property type="entry name" value="Copper amine oxidase-like, N-terminal domain"/>
    <property type="match status" value="1"/>
</dbReference>
<evidence type="ECO:0000256" key="2">
    <source>
        <dbReference type="SAM" id="SignalP"/>
    </source>
</evidence>
<accession>F6DR03</accession>